<dbReference type="PROSITE" id="PS51755">
    <property type="entry name" value="OMPR_PHOB"/>
    <property type="match status" value="1"/>
</dbReference>
<gene>
    <name evidence="7" type="ORF">K8U72_05920</name>
</gene>
<dbReference type="InterPro" id="IPR039420">
    <property type="entry name" value="WalR-like"/>
</dbReference>
<dbReference type="InterPro" id="IPR016032">
    <property type="entry name" value="Sig_transdc_resp-reg_C-effctor"/>
</dbReference>
<dbReference type="InterPro" id="IPR036388">
    <property type="entry name" value="WH-like_DNA-bd_sf"/>
</dbReference>
<dbReference type="GO" id="GO:0000156">
    <property type="term" value="F:phosphorelay response regulator activity"/>
    <property type="evidence" value="ECO:0007669"/>
    <property type="project" value="TreeGrafter"/>
</dbReference>
<dbReference type="PANTHER" id="PTHR48111:SF49">
    <property type="entry name" value="HEME RESPONSE REGULATOR HSSR"/>
    <property type="match status" value="1"/>
</dbReference>
<dbReference type="SMART" id="SM00862">
    <property type="entry name" value="Trans_reg_C"/>
    <property type="match status" value="1"/>
</dbReference>
<dbReference type="Gene3D" id="1.10.10.10">
    <property type="entry name" value="Winged helix-like DNA-binding domain superfamily/Winged helix DNA-binding domain"/>
    <property type="match status" value="1"/>
</dbReference>
<reference evidence="7" key="1">
    <citation type="journal article" date="2021" name="PeerJ">
        <title>Extensive microbial diversity within the chicken gut microbiome revealed by metagenomics and culture.</title>
        <authorList>
            <person name="Gilroy R."/>
            <person name="Ravi A."/>
            <person name="Getino M."/>
            <person name="Pursley I."/>
            <person name="Horton D.L."/>
            <person name="Alikhan N.F."/>
            <person name="Baker D."/>
            <person name="Gharbi K."/>
            <person name="Hall N."/>
            <person name="Watson M."/>
            <person name="Adriaenssens E.M."/>
            <person name="Foster-Nyarko E."/>
            <person name="Jarju S."/>
            <person name="Secka A."/>
            <person name="Antonio M."/>
            <person name="Oren A."/>
            <person name="Chaudhuri R.R."/>
            <person name="La Ragione R."/>
            <person name="Hildebrand F."/>
            <person name="Pallen M.J."/>
        </authorList>
    </citation>
    <scope>NUCLEOTIDE SEQUENCE</scope>
    <source>
        <strain evidence="7">CHK124-7917</strain>
    </source>
</reference>
<dbReference type="PANTHER" id="PTHR48111">
    <property type="entry name" value="REGULATOR OF RPOS"/>
    <property type="match status" value="1"/>
</dbReference>
<comment type="subcellular location">
    <subcellularLocation>
        <location evidence="1">Cytoplasm</location>
    </subcellularLocation>
</comment>
<evidence type="ECO:0000313" key="8">
    <source>
        <dbReference type="Proteomes" id="UP000697330"/>
    </source>
</evidence>
<evidence type="ECO:0000256" key="2">
    <source>
        <dbReference type="ARBA" id="ARBA00022490"/>
    </source>
</evidence>
<feature type="domain" description="OmpR/PhoB-type" evidence="6">
    <location>
        <begin position="9"/>
        <end position="106"/>
    </location>
</feature>
<accession>A0A921GFG1</accession>
<evidence type="ECO:0000256" key="5">
    <source>
        <dbReference type="PROSITE-ProRule" id="PRU01091"/>
    </source>
</evidence>
<keyword evidence="4" id="KW-0010">Activator</keyword>
<dbReference type="CDD" id="cd00383">
    <property type="entry name" value="trans_reg_C"/>
    <property type="match status" value="1"/>
</dbReference>
<dbReference type="AlphaFoldDB" id="A0A921GFG1"/>
<dbReference type="Proteomes" id="UP000697330">
    <property type="component" value="Unassembled WGS sequence"/>
</dbReference>
<organism evidence="7 8">
    <name type="scientific">Thermophilibacter provencensis</name>
    <dbReference type="NCBI Taxonomy" id="1852386"/>
    <lineage>
        <taxon>Bacteria</taxon>
        <taxon>Bacillati</taxon>
        <taxon>Actinomycetota</taxon>
        <taxon>Coriobacteriia</taxon>
        <taxon>Coriobacteriales</taxon>
        <taxon>Atopobiaceae</taxon>
        <taxon>Thermophilibacter</taxon>
    </lineage>
</organism>
<dbReference type="GO" id="GO:0000976">
    <property type="term" value="F:transcription cis-regulatory region binding"/>
    <property type="evidence" value="ECO:0007669"/>
    <property type="project" value="TreeGrafter"/>
</dbReference>
<keyword evidence="3 5" id="KW-0238">DNA-binding</keyword>
<name>A0A921GFG1_9ACTN</name>
<dbReference type="InterPro" id="IPR001867">
    <property type="entry name" value="OmpR/PhoB-type_DNA-bd"/>
</dbReference>
<evidence type="ECO:0000256" key="4">
    <source>
        <dbReference type="ARBA" id="ARBA00023159"/>
    </source>
</evidence>
<evidence type="ECO:0000256" key="1">
    <source>
        <dbReference type="ARBA" id="ARBA00004496"/>
    </source>
</evidence>
<dbReference type="GO" id="GO:0032993">
    <property type="term" value="C:protein-DNA complex"/>
    <property type="evidence" value="ECO:0007669"/>
    <property type="project" value="TreeGrafter"/>
</dbReference>
<proteinExistence type="predicted"/>
<feature type="DNA-binding region" description="OmpR/PhoB-type" evidence="5">
    <location>
        <begin position="9"/>
        <end position="106"/>
    </location>
</feature>
<dbReference type="SUPFAM" id="SSF46894">
    <property type="entry name" value="C-terminal effector domain of the bipartite response regulators"/>
    <property type="match status" value="1"/>
</dbReference>
<sequence length="109" mass="12422">MQLDDARGERRLEVGRVVLDADALVVVRGTEEVCLPPKEFRLLQFLLQSPGRTYTRMQLLDEIWGRDTEGAERTVDVHVNRLRTRFAGWGELSIETIRGLGYRAVVPGE</sequence>
<evidence type="ECO:0000259" key="6">
    <source>
        <dbReference type="PROSITE" id="PS51755"/>
    </source>
</evidence>
<evidence type="ECO:0000313" key="7">
    <source>
        <dbReference type="EMBL" id="HJF45306.1"/>
    </source>
</evidence>
<evidence type="ECO:0000256" key="3">
    <source>
        <dbReference type="ARBA" id="ARBA00023125"/>
    </source>
</evidence>
<dbReference type="RefSeq" id="WP_274959103.1">
    <property type="nucleotide sequence ID" value="NZ_DYWQ01000090.1"/>
</dbReference>
<dbReference type="GO" id="GO:0005829">
    <property type="term" value="C:cytosol"/>
    <property type="evidence" value="ECO:0007669"/>
    <property type="project" value="TreeGrafter"/>
</dbReference>
<reference evidence="7" key="2">
    <citation type="submission" date="2021-09" db="EMBL/GenBank/DDBJ databases">
        <authorList>
            <person name="Gilroy R."/>
        </authorList>
    </citation>
    <scope>NUCLEOTIDE SEQUENCE</scope>
    <source>
        <strain evidence="7">CHK124-7917</strain>
    </source>
</reference>
<dbReference type="Pfam" id="PF00486">
    <property type="entry name" value="Trans_reg_C"/>
    <property type="match status" value="1"/>
</dbReference>
<keyword evidence="2" id="KW-0963">Cytoplasm</keyword>
<protein>
    <submittedName>
        <fullName evidence="7">Winged helix-turn-helix domain-containing protein</fullName>
    </submittedName>
</protein>
<dbReference type="GO" id="GO:0006355">
    <property type="term" value="P:regulation of DNA-templated transcription"/>
    <property type="evidence" value="ECO:0007669"/>
    <property type="project" value="InterPro"/>
</dbReference>
<dbReference type="EMBL" id="DYWQ01000090">
    <property type="protein sequence ID" value="HJF45306.1"/>
    <property type="molecule type" value="Genomic_DNA"/>
</dbReference>
<comment type="caution">
    <text evidence="7">The sequence shown here is derived from an EMBL/GenBank/DDBJ whole genome shotgun (WGS) entry which is preliminary data.</text>
</comment>